<comment type="caution">
    <text evidence="1">The sequence shown here is derived from an EMBL/GenBank/DDBJ whole genome shotgun (WGS) entry which is preliminary data.</text>
</comment>
<evidence type="ECO:0000313" key="1">
    <source>
        <dbReference type="EMBL" id="GAA4140093.1"/>
    </source>
</evidence>
<name>A0ABP7YR76_9ACTN</name>
<keyword evidence="2" id="KW-1185">Reference proteome</keyword>
<organism evidence="1 2">
    <name type="scientific">Actinomadura keratinilytica</name>
    <dbReference type="NCBI Taxonomy" id="547461"/>
    <lineage>
        <taxon>Bacteria</taxon>
        <taxon>Bacillati</taxon>
        <taxon>Actinomycetota</taxon>
        <taxon>Actinomycetes</taxon>
        <taxon>Streptosporangiales</taxon>
        <taxon>Thermomonosporaceae</taxon>
        <taxon>Actinomadura</taxon>
    </lineage>
</organism>
<proteinExistence type="predicted"/>
<sequence length="234" mass="25407">MLPEFLTADLTFPEGTVREQLEIAQTLVPGTLLAASGLADELRECAEEGLYHFWVNTLQDIGVWAEGNGRDAELPPEFWVRVAQAAHGMEFPEFVPYCLGKAQGWPRRDPADVMAAFATLPEADGLTSELRAAGDRVAGLLADDDPAAEPLLAAGDLEGLAHHLRSGAYDRLGEELSEVFSAAFDEVFALVTSKGFPFEHRAHAWAIIGANPFRVVLDEGLVSLAHAEVWWRAG</sequence>
<reference evidence="2" key="1">
    <citation type="journal article" date="2019" name="Int. J. Syst. Evol. Microbiol.">
        <title>The Global Catalogue of Microorganisms (GCM) 10K type strain sequencing project: providing services to taxonomists for standard genome sequencing and annotation.</title>
        <authorList>
            <consortium name="The Broad Institute Genomics Platform"/>
            <consortium name="The Broad Institute Genome Sequencing Center for Infectious Disease"/>
            <person name="Wu L."/>
            <person name="Ma J."/>
        </authorList>
    </citation>
    <scope>NUCLEOTIDE SEQUENCE [LARGE SCALE GENOMIC DNA]</scope>
    <source>
        <strain evidence="2">JCM 17316</strain>
    </source>
</reference>
<accession>A0ABP7YR76</accession>
<dbReference type="RefSeq" id="WP_345021143.1">
    <property type="nucleotide sequence ID" value="NZ_BAABDO010000032.1"/>
</dbReference>
<protein>
    <submittedName>
        <fullName evidence="1">Uncharacterized protein</fullName>
    </submittedName>
</protein>
<dbReference type="EMBL" id="BAABDO010000032">
    <property type="protein sequence ID" value="GAA4140093.1"/>
    <property type="molecule type" value="Genomic_DNA"/>
</dbReference>
<gene>
    <name evidence="1" type="ORF">GCM10022416_26970</name>
</gene>
<evidence type="ECO:0000313" key="2">
    <source>
        <dbReference type="Proteomes" id="UP001500266"/>
    </source>
</evidence>
<dbReference type="Proteomes" id="UP001500266">
    <property type="component" value="Unassembled WGS sequence"/>
</dbReference>